<evidence type="ECO:0000313" key="3">
    <source>
        <dbReference type="EMBL" id="ROO86867.1"/>
    </source>
</evidence>
<dbReference type="CDD" id="cd03506">
    <property type="entry name" value="Delta6-FADS-like"/>
    <property type="match status" value="1"/>
</dbReference>
<feature type="domain" description="Fatty acid desaturase" evidence="2">
    <location>
        <begin position="57"/>
        <end position="316"/>
    </location>
</feature>
<evidence type="ECO:0000259" key="2">
    <source>
        <dbReference type="Pfam" id="PF00487"/>
    </source>
</evidence>
<dbReference type="PANTHER" id="PTHR19353">
    <property type="entry name" value="FATTY ACID DESATURASE 2"/>
    <property type="match status" value="1"/>
</dbReference>
<proteinExistence type="predicted"/>
<feature type="transmembrane region" description="Helical" evidence="1">
    <location>
        <begin position="33"/>
        <end position="52"/>
    </location>
</feature>
<dbReference type="InterPro" id="IPR005804">
    <property type="entry name" value="FA_desaturase_dom"/>
</dbReference>
<dbReference type="PIRSF" id="PIRSF015921">
    <property type="entry name" value="FA_sphinglp_des"/>
    <property type="match status" value="1"/>
</dbReference>
<dbReference type="GO" id="GO:0008610">
    <property type="term" value="P:lipid biosynthetic process"/>
    <property type="evidence" value="ECO:0007669"/>
    <property type="project" value="UniProtKB-ARBA"/>
</dbReference>
<dbReference type="InterPro" id="IPR012171">
    <property type="entry name" value="Fatty_acid_desaturase"/>
</dbReference>
<evidence type="ECO:0000313" key="4">
    <source>
        <dbReference type="Proteomes" id="UP000272400"/>
    </source>
</evidence>
<dbReference type="PANTHER" id="PTHR19353:SF19">
    <property type="entry name" value="DELTA(5) FATTY ACID DESATURASE C-RELATED"/>
    <property type="match status" value="1"/>
</dbReference>
<name>A0A3N1D010_9ACTN</name>
<dbReference type="GO" id="GO:0016020">
    <property type="term" value="C:membrane"/>
    <property type="evidence" value="ECO:0007669"/>
    <property type="project" value="TreeGrafter"/>
</dbReference>
<dbReference type="AlphaFoldDB" id="A0A3N1D010"/>
<keyword evidence="1" id="KW-0812">Transmembrane</keyword>
<evidence type="ECO:0000256" key="1">
    <source>
        <dbReference type="SAM" id="Phobius"/>
    </source>
</evidence>
<dbReference type="RefSeq" id="WP_246052920.1">
    <property type="nucleotide sequence ID" value="NZ_RJKE01000001.1"/>
</dbReference>
<dbReference type="EMBL" id="RJKE01000001">
    <property type="protein sequence ID" value="ROO86867.1"/>
    <property type="molecule type" value="Genomic_DNA"/>
</dbReference>
<keyword evidence="1" id="KW-1133">Transmembrane helix</keyword>
<comment type="caution">
    <text evidence="3">The sequence shown here is derived from an EMBL/GenBank/DDBJ whole genome shotgun (WGS) entry which is preliminary data.</text>
</comment>
<dbReference type="Pfam" id="PF00487">
    <property type="entry name" value="FA_desaturase"/>
    <property type="match status" value="1"/>
</dbReference>
<keyword evidence="1" id="KW-0472">Membrane</keyword>
<dbReference type="Proteomes" id="UP000272400">
    <property type="component" value="Unassembled WGS sequence"/>
</dbReference>
<feature type="transmembrane region" description="Helical" evidence="1">
    <location>
        <begin position="194"/>
        <end position="212"/>
    </location>
</feature>
<dbReference type="GO" id="GO:0016717">
    <property type="term" value="F:oxidoreductase activity, acting on paired donors, with oxidation of a pair of donors resulting in the reduction of molecular oxygen to two molecules of water"/>
    <property type="evidence" value="ECO:0007669"/>
    <property type="project" value="TreeGrafter"/>
</dbReference>
<reference evidence="3 4" key="1">
    <citation type="submission" date="2018-11" db="EMBL/GenBank/DDBJ databases">
        <title>Sequencing the genomes of 1000 actinobacteria strains.</title>
        <authorList>
            <person name="Klenk H.-P."/>
        </authorList>
    </citation>
    <scope>NUCLEOTIDE SEQUENCE [LARGE SCALE GENOMIC DNA]</scope>
    <source>
        <strain evidence="3 4">DSM 44254</strain>
    </source>
</reference>
<organism evidence="3 4">
    <name type="scientific">Actinocorallia herbida</name>
    <dbReference type="NCBI Taxonomy" id="58109"/>
    <lineage>
        <taxon>Bacteria</taxon>
        <taxon>Bacillati</taxon>
        <taxon>Actinomycetota</taxon>
        <taxon>Actinomycetes</taxon>
        <taxon>Streptosporangiales</taxon>
        <taxon>Thermomonosporaceae</taxon>
        <taxon>Actinocorallia</taxon>
    </lineage>
</organism>
<accession>A0A3N1D010</accession>
<keyword evidence="4" id="KW-1185">Reference proteome</keyword>
<sequence>MTDTLAAPRSGSDFTPLARQVRESGLMERRTGYYARSIAFTTLATVAVWAAAGVVGGWWALPLAVPAALLSARMGFLGHDAGHKQIAATARGNRRLGLFLGNFMLGLSHGWWNHKHNAHHAHPNHIGKDPDIESGALVFTKEDAVGRTSGVIGWLTRNQAALFFPLTTLEGIALQVSSVQTLRQRPAAERRTEALLLAVHHLLYFGAAFLLLPVPVALAFIAIHQGLFGLHLGAAFAPNHKGMPMPGPDDDWDHLRKQVLTSRNIHGGVVTDWMLGGLNYQIEHHLFPALPRPALRKAQPLVRAHCESLGLPYAETSLITSYAIALRHLDSVA</sequence>
<protein>
    <submittedName>
        <fullName evidence="3">Fatty acid desaturase</fullName>
    </submittedName>
</protein>
<gene>
    <name evidence="3" type="ORF">EDD29_4449</name>
</gene>
<feature type="transmembrane region" description="Helical" evidence="1">
    <location>
        <begin position="58"/>
        <end position="76"/>
    </location>
</feature>